<proteinExistence type="predicted"/>
<dbReference type="Proteomes" id="UP000326170">
    <property type="component" value="Chromosome"/>
</dbReference>
<sequence length="218" mass="24834">MPTDDRTDGRDAPEAGDDVLAEQAADAIECIDLDEADRRALLERLDVDEQIQHVLRGRLMDYETDDPDRERREESRTRKMASHGRDLLTVVTTRRLLVVVQRQSPDDHEYRSIADDDITAVSLETANGNQRLVIRGATRYYIDVGRSPTDVASAAYAQLRKRLDIQLTAEQSTDATSAAEQSDDDPLERLERLATLFEQGHLTEREFEAKKRELLDRI</sequence>
<dbReference type="Pfam" id="PF09851">
    <property type="entry name" value="SHOCT"/>
    <property type="match status" value="1"/>
</dbReference>
<gene>
    <name evidence="2" type="ORF">GCU68_04240</name>
</gene>
<dbReference type="AlphaFoldDB" id="A0A5P9P0Y7"/>
<dbReference type="EMBL" id="CP045488">
    <property type="protein sequence ID" value="QFU81809.1"/>
    <property type="molecule type" value="Genomic_DNA"/>
</dbReference>
<dbReference type="InterPro" id="IPR018649">
    <property type="entry name" value="SHOCT"/>
</dbReference>
<accession>A0A5P9P0Y7</accession>
<name>A0A5P9P0Y7_9EURY</name>
<dbReference type="GeneID" id="42300230"/>
<dbReference type="OrthoDB" id="346310at2157"/>
<feature type="domain" description="SHOCT" evidence="1">
    <location>
        <begin position="188"/>
        <end position="215"/>
    </location>
</feature>
<evidence type="ECO:0000313" key="2">
    <source>
        <dbReference type="EMBL" id="QFU81809.1"/>
    </source>
</evidence>
<evidence type="ECO:0000313" key="3">
    <source>
        <dbReference type="Proteomes" id="UP000326170"/>
    </source>
</evidence>
<organism evidence="2 3">
    <name type="scientific">Natronorubrum aibiense</name>
    <dbReference type="NCBI Taxonomy" id="348826"/>
    <lineage>
        <taxon>Archaea</taxon>
        <taxon>Methanobacteriati</taxon>
        <taxon>Methanobacteriota</taxon>
        <taxon>Stenosarchaea group</taxon>
        <taxon>Halobacteria</taxon>
        <taxon>Halobacteriales</taxon>
        <taxon>Natrialbaceae</taxon>
        <taxon>Natronorubrum</taxon>
    </lineage>
</organism>
<evidence type="ECO:0000259" key="1">
    <source>
        <dbReference type="Pfam" id="PF09851"/>
    </source>
</evidence>
<dbReference type="KEGG" id="nas:GCU68_04240"/>
<protein>
    <submittedName>
        <fullName evidence="2">SHOCT domain-containing protein</fullName>
    </submittedName>
</protein>
<dbReference type="RefSeq" id="WP_152939278.1">
    <property type="nucleotide sequence ID" value="NZ_CP045488.1"/>
</dbReference>
<reference evidence="2 3" key="1">
    <citation type="journal article" date="2007" name="Int. J. Syst. Evol. Microbiol.">
        <title>Natronorubrum sulfidifaciens sp. nov., an extremely haloalkaliphilic archaeon isolated from Aiding salt lake in Xin-Jiang, China.</title>
        <authorList>
            <person name="Cui H.L."/>
            <person name="Tohty D."/>
            <person name="Liu H.C."/>
            <person name="Liu S.J."/>
            <person name="Oren A."/>
            <person name="Zhou P.J."/>
        </authorList>
    </citation>
    <scope>NUCLEOTIDE SEQUENCE [LARGE SCALE GENOMIC DNA]</scope>
    <source>
        <strain evidence="2 3">7-3</strain>
    </source>
</reference>
<keyword evidence="3" id="KW-1185">Reference proteome</keyword>